<keyword evidence="1" id="KW-0472">Membrane</keyword>
<organism evidence="2">
    <name type="scientific">marine sediment metagenome</name>
    <dbReference type="NCBI Taxonomy" id="412755"/>
    <lineage>
        <taxon>unclassified sequences</taxon>
        <taxon>metagenomes</taxon>
        <taxon>ecological metagenomes</taxon>
    </lineage>
</organism>
<comment type="caution">
    <text evidence="2">The sequence shown here is derived from an EMBL/GenBank/DDBJ whole genome shotgun (WGS) entry which is preliminary data.</text>
</comment>
<reference evidence="2" key="1">
    <citation type="journal article" date="2015" name="Nature">
        <title>Complex archaea that bridge the gap between prokaryotes and eukaryotes.</title>
        <authorList>
            <person name="Spang A."/>
            <person name="Saw J.H."/>
            <person name="Jorgensen S.L."/>
            <person name="Zaremba-Niedzwiedzka K."/>
            <person name="Martijn J."/>
            <person name="Lind A.E."/>
            <person name="van Eijk R."/>
            <person name="Schleper C."/>
            <person name="Guy L."/>
            <person name="Ettema T.J."/>
        </authorList>
    </citation>
    <scope>NUCLEOTIDE SEQUENCE</scope>
</reference>
<evidence type="ECO:0000256" key="1">
    <source>
        <dbReference type="SAM" id="Phobius"/>
    </source>
</evidence>
<proteinExistence type="predicted"/>
<sequence>MTDDEFTYQLNKEKKYYNLRRQFWQDETDEEFPIMYALLWLQLLGLAETAVFKRKYR</sequence>
<evidence type="ECO:0000313" key="2">
    <source>
        <dbReference type="EMBL" id="KKN07886.1"/>
    </source>
</evidence>
<protein>
    <submittedName>
        <fullName evidence="2">Uncharacterized protein</fullName>
    </submittedName>
</protein>
<keyword evidence="1" id="KW-1133">Transmembrane helix</keyword>
<dbReference type="AlphaFoldDB" id="A0A0F9Q3R3"/>
<accession>A0A0F9Q3R3</accession>
<keyword evidence="1" id="KW-0812">Transmembrane</keyword>
<gene>
    <name evidence="2" type="ORF">LCGC14_1062210</name>
</gene>
<dbReference type="EMBL" id="LAZR01004516">
    <property type="protein sequence ID" value="KKN07886.1"/>
    <property type="molecule type" value="Genomic_DNA"/>
</dbReference>
<name>A0A0F9Q3R3_9ZZZZ</name>
<feature type="transmembrane region" description="Helical" evidence="1">
    <location>
        <begin position="34"/>
        <end position="52"/>
    </location>
</feature>